<dbReference type="RefSeq" id="WP_183638251.1">
    <property type="nucleotide sequence ID" value="NZ_BAABLE010000024.1"/>
</dbReference>
<reference evidence="1 2" key="1">
    <citation type="submission" date="2020-08" db="EMBL/GenBank/DDBJ databases">
        <title>Genomic Encyclopedia of Type Strains, Phase IV (KMG-IV): sequencing the most valuable type-strain genomes for metagenomic binning, comparative biology and taxonomic classification.</title>
        <authorList>
            <person name="Goeker M."/>
        </authorList>
    </citation>
    <scope>NUCLEOTIDE SEQUENCE [LARGE SCALE GENOMIC DNA]</scope>
    <source>
        <strain evidence="1 2">DSM 106739</strain>
    </source>
</reference>
<evidence type="ECO:0000313" key="1">
    <source>
        <dbReference type="EMBL" id="MBB4014859.1"/>
    </source>
</evidence>
<dbReference type="EMBL" id="JACIET010000004">
    <property type="protein sequence ID" value="MBB4014859.1"/>
    <property type="molecule type" value="Genomic_DNA"/>
</dbReference>
<accession>A0A840BTY6</accession>
<evidence type="ECO:0000313" key="2">
    <source>
        <dbReference type="Proteomes" id="UP000561045"/>
    </source>
</evidence>
<name>A0A840BTY6_9RHOO</name>
<comment type="caution">
    <text evidence="1">The sequence shown here is derived from an EMBL/GenBank/DDBJ whole genome shotgun (WGS) entry which is preliminary data.</text>
</comment>
<sequence length="303" mass="31756">MTDVARVSAFGRQAANVGRALPFSESVGSPDELPEALATALKQALGDDAEDVQLIIHSPAFATVGQSSPENVFALTSTRWILVAKTATGTVTSTAPFTAAAVIELTMILLGGQLRIESVGGAAGCAVGFNMVSIDLFREALFLILKGAPPPRPAVPLRDDIETEQARLTFKFRTALQEQIPTGFALRDLYSWSSEVSPFARLLFMKPAAPAGVVAVTDTCLCVITDPPAGKEKQQKGKSPHGKIATYLLRHHGITLHAPAPANKGDVVLRLAFGNGVCVTLHAPARQAGGVVALLMSALSPDA</sequence>
<gene>
    <name evidence="1" type="ORF">GGR36_004216</name>
</gene>
<dbReference type="Proteomes" id="UP000561045">
    <property type="component" value="Unassembled WGS sequence"/>
</dbReference>
<proteinExistence type="predicted"/>
<keyword evidence="2" id="KW-1185">Reference proteome</keyword>
<protein>
    <submittedName>
        <fullName evidence="1">Uncharacterized protein</fullName>
    </submittedName>
</protein>
<dbReference type="AlphaFoldDB" id="A0A840BTY6"/>
<organism evidence="1 2">
    <name type="scientific">Niveibacterium umoris</name>
    <dbReference type="NCBI Taxonomy" id="1193620"/>
    <lineage>
        <taxon>Bacteria</taxon>
        <taxon>Pseudomonadati</taxon>
        <taxon>Pseudomonadota</taxon>
        <taxon>Betaproteobacteria</taxon>
        <taxon>Rhodocyclales</taxon>
        <taxon>Rhodocyclaceae</taxon>
        <taxon>Niveibacterium</taxon>
    </lineage>
</organism>